<proteinExistence type="predicted"/>
<protein>
    <submittedName>
        <fullName evidence="1">Uncharacterized protein</fullName>
    </submittedName>
</protein>
<comment type="caution">
    <text evidence="1">The sequence shown here is derived from an EMBL/GenBank/DDBJ whole genome shotgun (WGS) entry which is preliminary data.</text>
</comment>
<dbReference type="EMBL" id="BKCJ010387678">
    <property type="protein sequence ID" value="GFA21985.1"/>
    <property type="molecule type" value="Genomic_DNA"/>
</dbReference>
<evidence type="ECO:0000313" key="1">
    <source>
        <dbReference type="EMBL" id="GFA21985.1"/>
    </source>
</evidence>
<reference evidence="1" key="1">
    <citation type="journal article" date="2019" name="Sci. Rep.">
        <title>Draft genome of Tanacetum cinerariifolium, the natural source of mosquito coil.</title>
        <authorList>
            <person name="Yamashiro T."/>
            <person name="Shiraishi A."/>
            <person name="Satake H."/>
            <person name="Nakayama K."/>
        </authorList>
    </citation>
    <scope>NUCLEOTIDE SEQUENCE</scope>
</reference>
<sequence>RITDIHIHPNTKPVAITIYGNNDKSNFNVHKHFKFGDFGVTEWDELGAITPRKKNKVVEDMMTSLRKKYDRLKVITSELGINPTFPAPEQVPSLSSGRKRKAQELEPGVCILRLECNRGLPEGVQFVNNKVIEYPKHGILFIDVLVIRPSKGSLIFIRWMLILC</sequence>
<gene>
    <name evidence="1" type="ORF">Tci_593957</name>
</gene>
<organism evidence="1">
    <name type="scientific">Tanacetum cinerariifolium</name>
    <name type="common">Dalmatian daisy</name>
    <name type="synonym">Chrysanthemum cinerariifolium</name>
    <dbReference type="NCBI Taxonomy" id="118510"/>
    <lineage>
        <taxon>Eukaryota</taxon>
        <taxon>Viridiplantae</taxon>
        <taxon>Streptophyta</taxon>
        <taxon>Embryophyta</taxon>
        <taxon>Tracheophyta</taxon>
        <taxon>Spermatophyta</taxon>
        <taxon>Magnoliopsida</taxon>
        <taxon>eudicotyledons</taxon>
        <taxon>Gunneridae</taxon>
        <taxon>Pentapetalae</taxon>
        <taxon>asterids</taxon>
        <taxon>campanulids</taxon>
        <taxon>Asterales</taxon>
        <taxon>Asteraceae</taxon>
        <taxon>Asteroideae</taxon>
        <taxon>Anthemideae</taxon>
        <taxon>Anthemidinae</taxon>
        <taxon>Tanacetum</taxon>
    </lineage>
</organism>
<accession>A0A699J9S5</accession>
<feature type="non-terminal residue" evidence="1">
    <location>
        <position position="1"/>
    </location>
</feature>
<dbReference type="AlphaFoldDB" id="A0A699J9S5"/>
<name>A0A699J9S5_TANCI</name>